<accession>A0A6J6T5J5</accession>
<organism evidence="2">
    <name type="scientific">freshwater metagenome</name>
    <dbReference type="NCBI Taxonomy" id="449393"/>
    <lineage>
        <taxon>unclassified sequences</taxon>
        <taxon>metagenomes</taxon>
        <taxon>ecological metagenomes</taxon>
    </lineage>
</organism>
<name>A0A6J6T5J5_9ZZZZ</name>
<dbReference type="SUPFAM" id="SSF51658">
    <property type="entry name" value="Xylose isomerase-like"/>
    <property type="match status" value="1"/>
</dbReference>
<dbReference type="InterPro" id="IPR013022">
    <property type="entry name" value="Xyl_isomerase-like_TIM-brl"/>
</dbReference>
<feature type="domain" description="Xylose isomerase-like TIM barrel" evidence="1">
    <location>
        <begin position="70"/>
        <end position="219"/>
    </location>
</feature>
<gene>
    <name evidence="2" type="ORF">UFOPK2837_00081</name>
</gene>
<dbReference type="AlphaFoldDB" id="A0A6J6T5J5"/>
<protein>
    <submittedName>
        <fullName evidence="2">Unannotated protein</fullName>
    </submittedName>
</protein>
<dbReference type="Gene3D" id="3.20.20.150">
    <property type="entry name" value="Divalent-metal-dependent TIM barrel enzymes"/>
    <property type="match status" value="1"/>
</dbReference>
<reference evidence="2" key="1">
    <citation type="submission" date="2020-05" db="EMBL/GenBank/DDBJ databases">
        <authorList>
            <person name="Chiriac C."/>
            <person name="Salcher M."/>
            <person name="Ghai R."/>
            <person name="Kavagutti S V."/>
        </authorList>
    </citation>
    <scope>NUCLEOTIDE SEQUENCE</scope>
</reference>
<sequence length="306" mass="34279">MTNIPQYKLSVVYPQAFPLSLEKNLIQDLERLSQYSSLNSIELTTISEVGIRRDAAALLHNSFEEVIFLAGLPSFKHLAFLNASGADRVRAVDYTKGLIEEANELGASAFLVVSGPDVEPLNRQESMQNLKRSLIELLAFANSSYPDIEIRLEHTDREVHRRQLIGPTADSLMLITEINDFGYNLQLNLDMSHILQLDEEIYSTLELAKAHCSHFHFSNCVLADITHPLYGDFHVPFDYPNSEVSSHVLIKTFQDLSSLGYLDEARKTTLGIEVVPLNGDDPWTTFSKTIDVLNNAHTEAFSAPSN</sequence>
<dbReference type="EMBL" id="CAEZZF010000002">
    <property type="protein sequence ID" value="CAB4742390.1"/>
    <property type="molecule type" value="Genomic_DNA"/>
</dbReference>
<dbReference type="Pfam" id="PF01261">
    <property type="entry name" value="AP_endonuc_2"/>
    <property type="match status" value="1"/>
</dbReference>
<proteinExistence type="predicted"/>
<evidence type="ECO:0000259" key="1">
    <source>
        <dbReference type="Pfam" id="PF01261"/>
    </source>
</evidence>
<dbReference type="InterPro" id="IPR036237">
    <property type="entry name" value="Xyl_isomerase-like_sf"/>
</dbReference>
<evidence type="ECO:0000313" key="2">
    <source>
        <dbReference type="EMBL" id="CAB4742390.1"/>
    </source>
</evidence>